<dbReference type="Proteomes" id="UP000076871">
    <property type="component" value="Unassembled WGS sequence"/>
</dbReference>
<dbReference type="EMBL" id="KV427630">
    <property type="protein sequence ID" value="KZT05441.1"/>
    <property type="molecule type" value="Genomic_DNA"/>
</dbReference>
<organism evidence="1 2">
    <name type="scientific">Laetiporus sulphureus 93-53</name>
    <dbReference type="NCBI Taxonomy" id="1314785"/>
    <lineage>
        <taxon>Eukaryota</taxon>
        <taxon>Fungi</taxon>
        <taxon>Dikarya</taxon>
        <taxon>Basidiomycota</taxon>
        <taxon>Agaricomycotina</taxon>
        <taxon>Agaricomycetes</taxon>
        <taxon>Polyporales</taxon>
        <taxon>Laetiporus</taxon>
    </lineage>
</organism>
<dbReference type="GeneID" id="63818692"/>
<dbReference type="InParanoid" id="A0A165DR07"/>
<sequence length="149" mass="17552">MYECRFLGSFPDWRFYSKPRGYIVVILRTVYRTRVRQLYAPLIYACTFQSSLIAYDLSRPSVSSPICPNRWITFRPMHQKFSRVYCKMSEIRGYISHSRPPSRWKRVPWLPQANHLKVKHAFVARGAQGFPIVACYLLSTFFSVYPQAA</sequence>
<evidence type="ECO:0000313" key="2">
    <source>
        <dbReference type="Proteomes" id="UP000076871"/>
    </source>
</evidence>
<keyword evidence="2" id="KW-1185">Reference proteome</keyword>
<name>A0A165DR07_9APHY</name>
<protein>
    <submittedName>
        <fullName evidence="1">Uncharacterized protein</fullName>
    </submittedName>
</protein>
<dbReference type="RefSeq" id="XP_040763181.1">
    <property type="nucleotide sequence ID" value="XM_040901660.1"/>
</dbReference>
<accession>A0A165DR07</accession>
<dbReference type="AlphaFoldDB" id="A0A165DR07"/>
<reference evidence="1 2" key="1">
    <citation type="journal article" date="2016" name="Mol. Biol. Evol.">
        <title>Comparative Genomics of Early-Diverging Mushroom-Forming Fungi Provides Insights into the Origins of Lignocellulose Decay Capabilities.</title>
        <authorList>
            <person name="Nagy L.G."/>
            <person name="Riley R."/>
            <person name="Tritt A."/>
            <person name="Adam C."/>
            <person name="Daum C."/>
            <person name="Floudas D."/>
            <person name="Sun H."/>
            <person name="Yadav J.S."/>
            <person name="Pangilinan J."/>
            <person name="Larsson K.H."/>
            <person name="Matsuura K."/>
            <person name="Barry K."/>
            <person name="Labutti K."/>
            <person name="Kuo R."/>
            <person name="Ohm R.A."/>
            <person name="Bhattacharya S.S."/>
            <person name="Shirouzu T."/>
            <person name="Yoshinaga Y."/>
            <person name="Martin F.M."/>
            <person name="Grigoriev I.V."/>
            <person name="Hibbett D.S."/>
        </authorList>
    </citation>
    <scope>NUCLEOTIDE SEQUENCE [LARGE SCALE GENOMIC DNA]</scope>
    <source>
        <strain evidence="1 2">93-53</strain>
    </source>
</reference>
<evidence type="ECO:0000313" key="1">
    <source>
        <dbReference type="EMBL" id="KZT05441.1"/>
    </source>
</evidence>
<gene>
    <name evidence="1" type="ORF">LAESUDRAFT_231049</name>
</gene>
<proteinExistence type="predicted"/>